<dbReference type="GO" id="GO:0003995">
    <property type="term" value="F:acyl-CoA dehydrogenase activity"/>
    <property type="evidence" value="ECO:0007669"/>
    <property type="project" value="TreeGrafter"/>
</dbReference>
<evidence type="ECO:0000259" key="7">
    <source>
        <dbReference type="Pfam" id="PF00441"/>
    </source>
</evidence>
<evidence type="ECO:0000313" key="10">
    <source>
        <dbReference type="EMBL" id="CEJ92833.1"/>
    </source>
</evidence>
<dbReference type="OrthoDB" id="10254877at2759"/>
<dbReference type="Pfam" id="PF00441">
    <property type="entry name" value="Acyl-CoA_dh_1"/>
    <property type="match status" value="1"/>
</dbReference>
<sequence>MPPDPKLNLDERIPWSEPAWYTSLNSPYYNESHRKLRNRVRAYIDTNVLPYAMEWEEKGEVPKAEAIKYLQSGFALEDIPAQFKPANLPSLVEGQAPDAFHMLILIDETSRIEGGVNIGLAGANSIGIPPIVNYGTPEQQAKWLPGLFTFDTSFCLGITEPTGGSDVANLRTTAVRSKDGKSFVVNGVKKWITGSPWATHMTTAVRTGEDGRKGISVLVIPLDSPGITITKIHNSGQNAGGASFVDLENVTVPAANLIGQENQGFNIIMRNFNRERFLLAVQCNRKTRSCLAASFSYALTRETFGKALMHNQAIRSKLTEMAHRVEAHWAWLEQIAYHVGTSPEGWNSPDIASRIALLKVQGGQMVELAAREAQQIFGGAGYQKSGPGATVEQISRDLRMLVVGGGSEEIMSDLAIRQELMMAQKAAKL</sequence>
<dbReference type="PANTHER" id="PTHR48083:SF28">
    <property type="entry name" value="ACYL-COA DEHYDROGENASE FAMILY PROTEIN (AFU_ORTHOLOGUE AFUA_6G10880)-RELATED"/>
    <property type="match status" value="1"/>
</dbReference>
<dbReference type="Gene3D" id="2.40.110.10">
    <property type="entry name" value="Butyryl-CoA Dehydrogenase, subunit A, domain 2"/>
    <property type="match status" value="1"/>
</dbReference>
<dbReference type="HOGENOM" id="CLU_018204_4_1_1"/>
<protein>
    <submittedName>
        <fullName evidence="10">Putative Acyl-CoA dehydrogenase</fullName>
    </submittedName>
</protein>
<dbReference type="InterPro" id="IPR037069">
    <property type="entry name" value="AcylCoA_DH/ox_N_sf"/>
</dbReference>
<keyword evidence="3 6" id="KW-0285">Flavoprotein</keyword>
<dbReference type="GO" id="GO:0005737">
    <property type="term" value="C:cytoplasm"/>
    <property type="evidence" value="ECO:0007669"/>
    <property type="project" value="TreeGrafter"/>
</dbReference>
<dbReference type="InterPro" id="IPR009100">
    <property type="entry name" value="AcylCoA_DH/oxidase_NM_dom_sf"/>
</dbReference>
<proteinExistence type="inferred from homology"/>
<dbReference type="SUPFAM" id="SSF56645">
    <property type="entry name" value="Acyl-CoA dehydrogenase NM domain-like"/>
    <property type="match status" value="1"/>
</dbReference>
<dbReference type="EMBL" id="CDHN01000005">
    <property type="protein sequence ID" value="CEJ92833.1"/>
    <property type="molecule type" value="Genomic_DNA"/>
</dbReference>
<dbReference type="Gene3D" id="1.20.140.10">
    <property type="entry name" value="Butyryl-CoA Dehydrogenase, subunit A, domain 3"/>
    <property type="match status" value="1"/>
</dbReference>
<dbReference type="InterPro" id="IPR036250">
    <property type="entry name" value="AcylCo_DH-like_C"/>
</dbReference>
<evidence type="ECO:0000259" key="8">
    <source>
        <dbReference type="Pfam" id="PF02770"/>
    </source>
</evidence>
<dbReference type="InterPro" id="IPR050741">
    <property type="entry name" value="Acyl-CoA_dehydrogenase"/>
</dbReference>
<gene>
    <name evidence="10" type="ORF">VHEMI08462</name>
</gene>
<dbReference type="PANTHER" id="PTHR48083">
    <property type="entry name" value="MEDIUM-CHAIN SPECIFIC ACYL-COA DEHYDROGENASE, MITOCHONDRIAL-RELATED"/>
    <property type="match status" value="1"/>
</dbReference>
<evidence type="ECO:0000256" key="5">
    <source>
        <dbReference type="ARBA" id="ARBA00023002"/>
    </source>
</evidence>
<feature type="domain" description="Acyl-CoA oxidase/dehydrogenase middle" evidence="8">
    <location>
        <begin position="155"/>
        <end position="249"/>
    </location>
</feature>
<name>A0A0A1TNI8_9HYPO</name>
<comment type="similarity">
    <text evidence="2 6">Belongs to the acyl-CoA dehydrogenase family.</text>
</comment>
<dbReference type="InterPro" id="IPR006091">
    <property type="entry name" value="Acyl-CoA_Oxase/DH_mid-dom"/>
</dbReference>
<keyword evidence="11" id="KW-1185">Reference proteome</keyword>
<dbReference type="InterPro" id="IPR009075">
    <property type="entry name" value="AcylCo_DH/oxidase_C"/>
</dbReference>
<dbReference type="Pfam" id="PF02771">
    <property type="entry name" value="Acyl-CoA_dh_N"/>
    <property type="match status" value="1"/>
</dbReference>
<dbReference type="Gene3D" id="1.10.540.10">
    <property type="entry name" value="Acyl-CoA dehydrogenase/oxidase, N-terminal domain"/>
    <property type="match status" value="1"/>
</dbReference>
<dbReference type="Proteomes" id="UP000039046">
    <property type="component" value="Unassembled WGS sequence"/>
</dbReference>
<dbReference type="InterPro" id="IPR013786">
    <property type="entry name" value="AcylCoA_DH/ox_N"/>
</dbReference>
<dbReference type="Pfam" id="PF02770">
    <property type="entry name" value="Acyl-CoA_dh_M"/>
    <property type="match status" value="1"/>
</dbReference>
<feature type="domain" description="Acyl-CoA dehydrogenase/oxidase N-terminal" evidence="9">
    <location>
        <begin position="31"/>
        <end position="149"/>
    </location>
</feature>
<comment type="cofactor">
    <cofactor evidence="1 6">
        <name>FAD</name>
        <dbReference type="ChEBI" id="CHEBI:57692"/>
    </cofactor>
</comment>
<reference evidence="10 11" key="1">
    <citation type="journal article" date="2015" name="Genome Announc.">
        <title>Draft Genome Sequence and Gene Annotation of the Entomopathogenic Fungus Verticillium hemipterigenum.</title>
        <authorList>
            <person name="Horn F."/>
            <person name="Habel A."/>
            <person name="Scharf D.H."/>
            <person name="Dworschak J."/>
            <person name="Brakhage A.A."/>
            <person name="Guthke R."/>
            <person name="Hertweck C."/>
            <person name="Linde J."/>
        </authorList>
    </citation>
    <scope>NUCLEOTIDE SEQUENCE [LARGE SCALE GENOMIC DNA]</scope>
</reference>
<feature type="domain" description="Acyl-CoA dehydrogenase/oxidase C-terminal" evidence="7">
    <location>
        <begin position="262"/>
        <end position="417"/>
    </location>
</feature>
<dbReference type="STRING" id="1531966.A0A0A1TNI8"/>
<dbReference type="GO" id="GO:0050660">
    <property type="term" value="F:flavin adenine dinucleotide binding"/>
    <property type="evidence" value="ECO:0007669"/>
    <property type="project" value="InterPro"/>
</dbReference>
<evidence type="ECO:0000313" key="11">
    <source>
        <dbReference type="Proteomes" id="UP000039046"/>
    </source>
</evidence>
<dbReference type="InterPro" id="IPR046373">
    <property type="entry name" value="Acyl-CoA_Oxase/DH_mid-dom_sf"/>
</dbReference>
<evidence type="ECO:0000256" key="6">
    <source>
        <dbReference type="RuleBase" id="RU362125"/>
    </source>
</evidence>
<accession>A0A0A1TNI8</accession>
<evidence type="ECO:0000256" key="3">
    <source>
        <dbReference type="ARBA" id="ARBA00022630"/>
    </source>
</evidence>
<keyword evidence="4 6" id="KW-0274">FAD</keyword>
<dbReference type="GO" id="GO:0033539">
    <property type="term" value="P:fatty acid beta-oxidation using acyl-CoA dehydrogenase"/>
    <property type="evidence" value="ECO:0007669"/>
    <property type="project" value="TreeGrafter"/>
</dbReference>
<dbReference type="SUPFAM" id="SSF47203">
    <property type="entry name" value="Acyl-CoA dehydrogenase C-terminal domain-like"/>
    <property type="match status" value="1"/>
</dbReference>
<evidence type="ECO:0000256" key="4">
    <source>
        <dbReference type="ARBA" id="ARBA00022827"/>
    </source>
</evidence>
<keyword evidence="5 6" id="KW-0560">Oxidoreductase</keyword>
<dbReference type="AlphaFoldDB" id="A0A0A1TNI8"/>
<evidence type="ECO:0000256" key="1">
    <source>
        <dbReference type="ARBA" id="ARBA00001974"/>
    </source>
</evidence>
<organism evidence="10 11">
    <name type="scientific">[Torrubiella] hemipterigena</name>
    <dbReference type="NCBI Taxonomy" id="1531966"/>
    <lineage>
        <taxon>Eukaryota</taxon>
        <taxon>Fungi</taxon>
        <taxon>Dikarya</taxon>
        <taxon>Ascomycota</taxon>
        <taxon>Pezizomycotina</taxon>
        <taxon>Sordariomycetes</taxon>
        <taxon>Hypocreomycetidae</taxon>
        <taxon>Hypocreales</taxon>
        <taxon>Clavicipitaceae</taxon>
        <taxon>Clavicipitaceae incertae sedis</taxon>
        <taxon>'Torrubiella' clade</taxon>
    </lineage>
</organism>
<evidence type="ECO:0000256" key="2">
    <source>
        <dbReference type="ARBA" id="ARBA00009347"/>
    </source>
</evidence>
<evidence type="ECO:0000259" key="9">
    <source>
        <dbReference type="Pfam" id="PF02771"/>
    </source>
</evidence>